<keyword evidence="4" id="KW-1185">Reference proteome</keyword>
<dbReference type="InterPro" id="IPR023409">
    <property type="entry name" value="14-3-3_CS"/>
</dbReference>
<protein>
    <submittedName>
        <fullName evidence="5">14-3-3 protein zeta-like</fullName>
    </submittedName>
</protein>
<dbReference type="AlphaFoldDB" id="A0A8B7Z8W6"/>
<dbReference type="Proteomes" id="UP000694845">
    <property type="component" value="Unplaced"/>
</dbReference>
<organism evidence="4 5">
    <name type="scientific">Acanthaster planci</name>
    <name type="common">Crown-of-thorns starfish</name>
    <dbReference type="NCBI Taxonomy" id="133434"/>
    <lineage>
        <taxon>Eukaryota</taxon>
        <taxon>Metazoa</taxon>
        <taxon>Echinodermata</taxon>
        <taxon>Eleutherozoa</taxon>
        <taxon>Asterozoa</taxon>
        <taxon>Asteroidea</taxon>
        <taxon>Valvatacea</taxon>
        <taxon>Valvatida</taxon>
        <taxon>Acanthasteridae</taxon>
        <taxon>Acanthaster</taxon>
    </lineage>
</organism>
<dbReference type="GeneID" id="110985409"/>
<dbReference type="PRINTS" id="PR00305">
    <property type="entry name" value="1433ZETA"/>
</dbReference>
<dbReference type="OrthoDB" id="10260625at2759"/>
<dbReference type="InterPro" id="IPR000308">
    <property type="entry name" value="14-3-3"/>
</dbReference>
<feature type="domain" description="14-3-3" evidence="3">
    <location>
        <begin position="7"/>
        <end position="249"/>
    </location>
</feature>
<evidence type="ECO:0000259" key="3">
    <source>
        <dbReference type="SMART" id="SM00101"/>
    </source>
</evidence>
<dbReference type="SUPFAM" id="SSF48445">
    <property type="entry name" value="14-3-3 protein"/>
    <property type="match status" value="1"/>
</dbReference>
<dbReference type="Pfam" id="PF00244">
    <property type="entry name" value="14-3-3"/>
    <property type="match status" value="1"/>
</dbReference>
<dbReference type="OMA" id="AVCMKEV"/>
<evidence type="ECO:0000256" key="2">
    <source>
        <dbReference type="PIRSR" id="PIRSR000868-1"/>
    </source>
</evidence>
<comment type="similarity">
    <text evidence="1">Belongs to the 14-3-3 family.</text>
</comment>
<dbReference type="RefSeq" id="XP_022102109.1">
    <property type="nucleotide sequence ID" value="XM_022246417.1"/>
</dbReference>
<sequence>MEEKNCEDLAYMARLAEQAERYDDMVKAMKAIVMKDPELSAEERNLLSVAYKNVIGARRASWRIINSIQQKQHDTSTCMKQQVIESYRLQIEQELKDSCYDVLKILDERLIPSAMNSNVTESKVFFHKMKGDYYRYLAEVSPQAEREEPTKKAQEAYCCACEDASPLATTHPIRLGLALNFSVFYYEIMGKQDKACEVAKKAFDDALAELDSLREDTYKDSTLILQLIRDNLTLWTSESESEGRSGTMRHGCKLEWSGRESGFDTDNQ</sequence>
<feature type="site" description="Interaction with phosphoserine on interacting protein" evidence="2">
    <location>
        <position position="135"/>
    </location>
</feature>
<feature type="site" description="Interaction with phosphoserine on interacting protein" evidence="2">
    <location>
        <position position="59"/>
    </location>
</feature>
<dbReference type="PROSITE" id="PS00796">
    <property type="entry name" value="1433_1"/>
    <property type="match status" value="1"/>
</dbReference>
<accession>A0A8B7Z8W6</accession>
<dbReference type="PIRSF" id="PIRSF000868">
    <property type="entry name" value="14-3-3"/>
    <property type="match status" value="1"/>
</dbReference>
<evidence type="ECO:0000313" key="5">
    <source>
        <dbReference type="RefSeq" id="XP_022102109.1"/>
    </source>
</evidence>
<reference evidence="5" key="1">
    <citation type="submission" date="2025-08" db="UniProtKB">
        <authorList>
            <consortium name="RefSeq"/>
        </authorList>
    </citation>
    <scope>IDENTIFICATION</scope>
</reference>
<dbReference type="InterPro" id="IPR023410">
    <property type="entry name" value="14-3-3_domain"/>
</dbReference>
<name>A0A8B7Z8W6_ACAPL</name>
<dbReference type="PANTHER" id="PTHR18860">
    <property type="entry name" value="14-3-3 PROTEIN"/>
    <property type="match status" value="1"/>
</dbReference>
<dbReference type="SMART" id="SM00101">
    <property type="entry name" value="14_3_3"/>
    <property type="match status" value="1"/>
</dbReference>
<evidence type="ECO:0000313" key="4">
    <source>
        <dbReference type="Proteomes" id="UP000694845"/>
    </source>
</evidence>
<gene>
    <name evidence="5" type="primary">LOC110985409</name>
</gene>
<dbReference type="Gene3D" id="1.20.190.20">
    <property type="entry name" value="14-3-3 domain"/>
    <property type="match status" value="1"/>
</dbReference>
<dbReference type="CDD" id="cd08774">
    <property type="entry name" value="14-3-3"/>
    <property type="match status" value="1"/>
</dbReference>
<evidence type="ECO:0000256" key="1">
    <source>
        <dbReference type="ARBA" id="ARBA00006141"/>
    </source>
</evidence>
<feature type="non-terminal residue" evidence="5">
    <location>
        <position position="268"/>
    </location>
</feature>
<dbReference type="InterPro" id="IPR036815">
    <property type="entry name" value="14-3-3_dom_sf"/>
</dbReference>
<dbReference type="KEGG" id="aplc:110985409"/>
<proteinExistence type="inferred from homology"/>